<dbReference type="Pfam" id="PF03357">
    <property type="entry name" value="Snf7"/>
    <property type="match status" value="1"/>
</dbReference>
<feature type="region of interest" description="Disordered" evidence="1">
    <location>
        <begin position="154"/>
        <end position="210"/>
    </location>
</feature>
<accession>A0A1R3IDQ1</accession>
<feature type="domain" description="Reverse transcriptase zinc-binding" evidence="2">
    <location>
        <begin position="1223"/>
        <end position="1293"/>
    </location>
</feature>
<feature type="region of interest" description="Disordered" evidence="1">
    <location>
        <begin position="425"/>
        <end position="450"/>
    </location>
</feature>
<dbReference type="CDD" id="cd01650">
    <property type="entry name" value="RT_nLTR_like"/>
    <property type="match status" value="1"/>
</dbReference>
<dbReference type="PANTHER" id="PTHR10476">
    <property type="entry name" value="CHARGED MULTIVESICULAR BODY PROTEIN"/>
    <property type="match status" value="1"/>
</dbReference>
<keyword evidence="4" id="KW-1185">Reference proteome</keyword>
<dbReference type="GO" id="GO:0007034">
    <property type="term" value="P:vacuolar transport"/>
    <property type="evidence" value="ECO:0007669"/>
    <property type="project" value="InterPro"/>
</dbReference>
<dbReference type="Gramene" id="OMO80722">
    <property type="protein sequence ID" value="OMO80722"/>
    <property type="gene ID" value="CCACVL1_12793"/>
</dbReference>
<name>A0A1R3IDQ1_COCAP</name>
<feature type="compositionally biased region" description="Basic residues" evidence="1">
    <location>
        <begin position="440"/>
        <end position="449"/>
    </location>
</feature>
<keyword evidence="3" id="KW-0548">Nucleotidyltransferase</keyword>
<feature type="region of interest" description="Disordered" evidence="1">
    <location>
        <begin position="487"/>
        <end position="530"/>
    </location>
</feature>
<evidence type="ECO:0000259" key="2">
    <source>
        <dbReference type="Pfam" id="PF13966"/>
    </source>
</evidence>
<dbReference type="STRING" id="210143.A0A1R3IDQ1"/>
<dbReference type="InterPro" id="IPR005024">
    <property type="entry name" value="Snf7_fam"/>
</dbReference>
<sequence>MADEQLSSFCSKLSINEGEQSKVVITQEWLEEGDEGALVFFLIRKLFSKRPANVEGMRTALFNAWGLESGLVIKEVAEKVYLFNSEEESDRDRVLVRIYELLPIMMTEKIGAAVAGKAGKVMEIDHQWGKFLRENDCQLAVDMRTKQGFVTRRFSPNIRARSPRPKSNRFDVAESSFKSGGSSSRRSSPLSVTSGTRGARGGGGGSAQLSFSAINSRGHVRRHVDSMLLRGRPVARAIFPEETSCKILSRNPGVVPPNMGGGNSVNGGPRVVGGSTGVVARSEAEGSWFEEEIRELYGDLGLPNSMGMVNPNGEVQGSVGVFKGKGKQIQAELQGDSSTDSSAPLINGVTRGQQQTLHYGVLGGQPFGESVSTPSIPGLSGRGVINGHVEGAIRSDLRGCDPGTLRASLGPDLMGLLSNLVAGLNQKSSTNGQGESSRPKQTRRWKKHARVSDRYTFDAMTRHIVSKVGNKRLPGFTICDVDHGTAAKRSREEEPGLDDHGAAANNPRRQDNDPGVDPQVPAGADNDDVGEARTTLDRRAGGLALLWQDPSLINIVSFSSSHIDANNNLHYHGCVWVTYEILTNDEKIGGPPRSQRQMEMFRATVEFCEFRDLPIKGPLMTWSRRMQGDVVFERLDKCFVMEEWLNLFQFSFVHVLMSSEFDHLPLHIEVLDKPWVGIHYNHRFRFERMWLTHDGVQTVINDSWNVRQEMSIQQGIASCAQSLQHWDKTVFGNVRYSIRKKKRDLERYYKEAQKDGLSGNLNDCLNDLYELYDREESMWRQRSKLVREFTMEEIRVAAFDMGADKSPGPDGMPPLFYQKYWHVVGAKVSEMALAFLNSGVSLPDVNQTVVIVSKTLANRLREVLPFIIGPNQSAFVLGKMIFDSSIIAFESIHYMKNKRSGGEKHMVLKLDLSKAYDRVEWVFLERIMARLGFSNRWVFVFLVMECVRTVMYSILVNDDSLLFLRASLEECDVVLDLLRQFELASGQQVNIDKSAVMFSGNTPVDLREIIMRHLRIQKVLDQDRYLGLPIMIGRSKRVELHLIKDRLWKRLRSWSGKLLSIAERRFIGRLEILYALQSWMEVWDSGILNLSIWLYLRSSIGVLFRMVIRFVVRWRIGNGQTVDIWRDRWLAKPPSYQPAPRPGTVLQNNLVSSLFNNDGYWDDDLLSKLFEDEDVYRILCIPLHLSSADRLIWNHSVDGHYTIRSGYHVARRILGKEVAEVGARSVMWRLIWGANVVPKVKFFMWRLIHGILPTKSQLQSRGIPIDQSCLVCGGVEYNLYHVFFDCVFSKTVWDIISPWLPVSIVNWVDREDFWDCLLSKASQLGSLDVVCMVLWMIWSNRNKALYEQVCKLPQSLCLAVNRFMFDFDASNRRAIGRPIQEQRVWQPPATGLVKINADATFYQADGVAVLGAVIRDHTGRVLLSEALCEGKRKMAHATRGKKLVAEIKRSAKTGNEAITKTLAQQLVRLRQQIAKLQSSRAQMRGIESHTQAMHAQSYVDVGIKGATKAMSAMNKQMASAKQAKVRKEIQKQLAQMDMTTEMMSDAINGALDDDKAKDETEDLTNQVLDQMVSMLPHSCHQLIKVGLLERMLKVLVGTLFFSPIVLYWETFTVEWNQCIREG</sequence>
<dbReference type="Pfam" id="PF13966">
    <property type="entry name" value="zf-RVT"/>
    <property type="match status" value="1"/>
</dbReference>
<dbReference type="InterPro" id="IPR026960">
    <property type="entry name" value="RVT-Znf"/>
</dbReference>
<proteinExistence type="predicted"/>
<keyword evidence="3" id="KW-0808">Transferase</keyword>
<dbReference type="Proteomes" id="UP000188268">
    <property type="component" value="Unassembled WGS sequence"/>
</dbReference>
<feature type="compositionally biased region" description="Low complexity" evidence="1">
    <location>
        <begin position="175"/>
        <end position="197"/>
    </location>
</feature>
<keyword evidence="3" id="KW-0695">RNA-directed DNA polymerase</keyword>
<evidence type="ECO:0000256" key="1">
    <source>
        <dbReference type="SAM" id="MobiDB-lite"/>
    </source>
</evidence>
<feature type="compositionally biased region" description="Polar residues" evidence="1">
    <location>
        <begin position="425"/>
        <end position="436"/>
    </location>
</feature>
<protein>
    <submittedName>
        <fullName evidence="3">Reverse transcriptase</fullName>
    </submittedName>
</protein>
<reference evidence="3 4" key="1">
    <citation type="submission" date="2013-09" db="EMBL/GenBank/DDBJ databases">
        <title>Corchorus capsularis genome sequencing.</title>
        <authorList>
            <person name="Alam M."/>
            <person name="Haque M.S."/>
            <person name="Islam M.S."/>
            <person name="Emdad E.M."/>
            <person name="Islam M.M."/>
            <person name="Ahmed B."/>
            <person name="Halim A."/>
            <person name="Hossen Q.M.M."/>
            <person name="Hossain M.Z."/>
            <person name="Ahmed R."/>
            <person name="Khan M.M."/>
            <person name="Islam R."/>
            <person name="Rashid M.M."/>
            <person name="Khan S.A."/>
            <person name="Rahman M.S."/>
            <person name="Alam M."/>
        </authorList>
    </citation>
    <scope>NUCLEOTIDE SEQUENCE [LARGE SCALE GENOMIC DNA]</scope>
    <source>
        <strain evidence="4">cv. CVL-1</strain>
        <tissue evidence="3">Whole seedling</tissue>
    </source>
</reference>
<dbReference type="Gene3D" id="6.10.140.1230">
    <property type="match status" value="1"/>
</dbReference>
<comment type="caution">
    <text evidence="3">The sequence shown here is derived from an EMBL/GenBank/DDBJ whole genome shotgun (WGS) entry which is preliminary data.</text>
</comment>
<dbReference type="EMBL" id="AWWV01010259">
    <property type="protein sequence ID" value="OMO80722.1"/>
    <property type="molecule type" value="Genomic_DNA"/>
</dbReference>
<organism evidence="3 4">
    <name type="scientific">Corchorus capsularis</name>
    <name type="common">Jute</name>
    <dbReference type="NCBI Taxonomy" id="210143"/>
    <lineage>
        <taxon>Eukaryota</taxon>
        <taxon>Viridiplantae</taxon>
        <taxon>Streptophyta</taxon>
        <taxon>Embryophyta</taxon>
        <taxon>Tracheophyta</taxon>
        <taxon>Spermatophyta</taxon>
        <taxon>Magnoliopsida</taxon>
        <taxon>eudicotyledons</taxon>
        <taxon>Gunneridae</taxon>
        <taxon>Pentapetalae</taxon>
        <taxon>rosids</taxon>
        <taxon>malvids</taxon>
        <taxon>Malvales</taxon>
        <taxon>Malvaceae</taxon>
        <taxon>Grewioideae</taxon>
        <taxon>Apeibeae</taxon>
        <taxon>Corchorus</taxon>
    </lineage>
</organism>
<dbReference type="OrthoDB" id="1001505at2759"/>
<evidence type="ECO:0000313" key="3">
    <source>
        <dbReference type="EMBL" id="OMO80722.1"/>
    </source>
</evidence>
<gene>
    <name evidence="3" type="ORF">CCACVL1_12793</name>
</gene>
<evidence type="ECO:0000313" key="4">
    <source>
        <dbReference type="Proteomes" id="UP000188268"/>
    </source>
</evidence>
<feature type="compositionally biased region" description="Basic and acidic residues" evidence="1">
    <location>
        <begin position="487"/>
        <end position="501"/>
    </location>
</feature>
<dbReference type="GO" id="GO:0003964">
    <property type="term" value="F:RNA-directed DNA polymerase activity"/>
    <property type="evidence" value="ECO:0007669"/>
    <property type="project" value="UniProtKB-KW"/>
</dbReference>